<dbReference type="EMBL" id="JYNE01000008">
    <property type="protein sequence ID" value="KNH03478.1"/>
    <property type="molecule type" value="Genomic_DNA"/>
</dbReference>
<protein>
    <recommendedName>
        <fullName evidence="3">Flagellar protein FlgN</fullName>
    </recommendedName>
</protein>
<sequence>MTRKQETLSTLQQMLALLQGERQALAALDLDRIVNCTDGKLDLCAKLESVDQASMDEECLGVLDAVRRLNEINRRLRNLIASNVQNRLGALSGGNTSYTALPRQGASMALA</sequence>
<dbReference type="STRING" id="1306953.J121_1057"/>
<reference evidence="1" key="1">
    <citation type="submission" date="2015-02" db="EMBL/GenBank/DDBJ databases">
        <authorList>
            <person name="Chooi Y.-H."/>
        </authorList>
    </citation>
    <scope>NUCLEOTIDE SEQUENCE [LARGE SCALE GENOMIC DNA]</scope>
    <source>
        <strain evidence="1">LAMA 915</strain>
    </source>
</reference>
<gene>
    <name evidence="1" type="ORF">J121_1057</name>
</gene>
<dbReference type="GO" id="GO:0044780">
    <property type="term" value="P:bacterial-type flagellum assembly"/>
    <property type="evidence" value="ECO:0007669"/>
    <property type="project" value="InterPro"/>
</dbReference>
<evidence type="ECO:0008006" key="3">
    <source>
        <dbReference type="Google" id="ProtNLM"/>
    </source>
</evidence>
<dbReference type="Gene3D" id="1.20.58.300">
    <property type="entry name" value="FlgN-like"/>
    <property type="match status" value="1"/>
</dbReference>
<dbReference type="Proteomes" id="UP000037446">
    <property type="component" value="Unassembled WGS sequence"/>
</dbReference>
<dbReference type="AlphaFoldDB" id="A0A0L1KHM0"/>
<organism evidence="1 2">
    <name type="scientific">Qipengyuania citrea LAMA 915</name>
    <dbReference type="NCBI Taxonomy" id="1306953"/>
    <lineage>
        <taxon>Bacteria</taxon>
        <taxon>Pseudomonadati</taxon>
        <taxon>Pseudomonadota</taxon>
        <taxon>Alphaproteobacteria</taxon>
        <taxon>Sphingomonadales</taxon>
        <taxon>Erythrobacteraceae</taxon>
        <taxon>Qipengyuania</taxon>
    </lineage>
</organism>
<evidence type="ECO:0000313" key="1">
    <source>
        <dbReference type="EMBL" id="KNH03478.1"/>
    </source>
</evidence>
<dbReference type="RefSeq" id="WP_082835635.1">
    <property type="nucleotide sequence ID" value="NZ_JYNE01000008.1"/>
</dbReference>
<dbReference type="PATRIC" id="fig|1306953.7.peg.1084"/>
<evidence type="ECO:0000313" key="2">
    <source>
        <dbReference type="Proteomes" id="UP000037446"/>
    </source>
</evidence>
<proteinExistence type="predicted"/>
<name>A0A0L1KHM0_9SPHN</name>
<comment type="caution">
    <text evidence="1">The sequence shown here is derived from an EMBL/GenBank/DDBJ whole genome shotgun (WGS) entry which is preliminary data.</text>
</comment>
<dbReference type="InterPro" id="IPR036679">
    <property type="entry name" value="FlgN-like_sf"/>
</dbReference>
<dbReference type="SUPFAM" id="SSF140566">
    <property type="entry name" value="FlgN-like"/>
    <property type="match status" value="1"/>
</dbReference>
<accession>A0A0L1KHM0</accession>